<evidence type="ECO:0000256" key="6">
    <source>
        <dbReference type="SAM" id="Phobius"/>
    </source>
</evidence>
<dbReference type="InterPro" id="IPR036890">
    <property type="entry name" value="HATPase_C_sf"/>
</dbReference>
<evidence type="ECO:0000313" key="8">
    <source>
        <dbReference type="EMBL" id="SDP10307.1"/>
    </source>
</evidence>
<dbReference type="Pfam" id="PF06580">
    <property type="entry name" value="His_kinase"/>
    <property type="match status" value="1"/>
</dbReference>
<dbReference type="AlphaFoldDB" id="A0A1H0PYQ3"/>
<feature type="transmembrane region" description="Helical" evidence="6">
    <location>
        <begin position="21"/>
        <end position="44"/>
    </location>
</feature>
<dbReference type="Pfam" id="PF02518">
    <property type="entry name" value="HATPase_c"/>
    <property type="match status" value="1"/>
</dbReference>
<dbReference type="RefSeq" id="WP_238457144.1">
    <property type="nucleotide sequence ID" value="NZ_FNJU01000001.1"/>
</dbReference>
<dbReference type="PROSITE" id="PS50109">
    <property type="entry name" value="HIS_KIN"/>
    <property type="match status" value="1"/>
</dbReference>
<accession>A0A1H0PYQ3</accession>
<gene>
    <name evidence="8" type="ORF">SAMN05216565_101524</name>
</gene>
<evidence type="ECO:0000256" key="3">
    <source>
        <dbReference type="ARBA" id="ARBA00022777"/>
    </source>
</evidence>
<dbReference type="Proteomes" id="UP000199159">
    <property type="component" value="Unassembled WGS sequence"/>
</dbReference>
<dbReference type="InterPro" id="IPR050640">
    <property type="entry name" value="Bact_2-comp_sensor_kinase"/>
</dbReference>
<evidence type="ECO:0000313" key="9">
    <source>
        <dbReference type="Proteomes" id="UP000199159"/>
    </source>
</evidence>
<reference evidence="9" key="1">
    <citation type="submission" date="2016-10" db="EMBL/GenBank/DDBJ databases">
        <authorList>
            <person name="Varghese N."/>
            <person name="Submissions S."/>
        </authorList>
    </citation>
    <scope>NUCLEOTIDE SEQUENCE [LARGE SCALE GENOMIC DNA]</scope>
    <source>
        <strain evidence="9">IBRC-M10078</strain>
    </source>
</reference>
<keyword evidence="6" id="KW-1133">Transmembrane helix</keyword>
<name>A0A1H0PYQ3_9BACI</name>
<sequence length="581" mass="66722">MKHLYMKFLKGFQNERERYKYFIFMMCLSIFPLLLLGLISYNIAKDTLVKNQYQTTYNHLQTSSEAADLLFRNIANMQRLISWSKEVRQELISSSEFEGAGDKGAVLDKVTTDRIQDLLSNYLIDTQYIDSVCLFDVNFRTVCYGNSGSIGKFENGETYKGLSLKDWYESSVEAKGRPIFFSHNVLSSHSTNTFSSVKLLKDPNRLFEPRVIGLLVVNIKKSMFSRVFTENNDSTFMVVDPNGIQKSILYQFPQTFQQNKNVDDFENNGFITSSFKNRTTGWIFTNVIHEEELLKQADRIGLITASISSIIALVVLYFSFILSGTITRPLLKLKNMTLEWRKGLRNQIESTAKDDIHTIGETFQQITIENKELNERLIKSQLKEREAELRALQAQIKPHFLYNTLDSIYWMAIMNNNQDIAKIAVALSQSFKLSLNSGEDLIPVSRELEHISHYVTIQNIRFHNRFHYEENVEEELKELRILKLLLQPIVENAIYHGLESKIGEGTIKLTGKIENQWVLFSISDDGIGIEDLNATKQGYGLTNVIERLQLFYGKESSLTISSKVSVGTTVEIRFPIHSKEG</sequence>
<dbReference type="STRING" id="930152.SAMN05216565_101524"/>
<keyword evidence="1" id="KW-0808">Transferase</keyword>
<dbReference type="EMBL" id="FNJU01000001">
    <property type="protein sequence ID" value="SDP10307.1"/>
    <property type="molecule type" value="Genomic_DNA"/>
</dbReference>
<feature type="domain" description="Histidine kinase" evidence="7">
    <location>
        <begin position="482"/>
        <end position="578"/>
    </location>
</feature>
<dbReference type="PANTHER" id="PTHR34220">
    <property type="entry name" value="SENSOR HISTIDINE KINASE YPDA"/>
    <property type="match status" value="1"/>
</dbReference>
<dbReference type="GO" id="GO:0016020">
    <property type="term" value="C:membrane"/>
    <property type="evidence" value="ECO:0007669"/>
    <property type="project" value="InterPro"/>
</dbReference>
<protein>
    <submittedName>
        <fullName evidence="8">Two-component system, sensor histidine kinase YesM</fullName>
    </submittedName>
</protein>
<keyword evidence="9" id="KW-1185">Reference proteome</keyword>
<keyword evidence="2" id="KW-0547">Nucleotide-binding</keyword>
<dbReference type="InterPro" id="IPR003594">
    <property type="entry name" value="HATPase_dom"/>
</dbReference>
<keyword evidence="5" id="KW-0902">Two-component regulatory system</keyword>
<evidence type="ECO:0000256" key="1">
    <source>
        <dbReference type="ARBA" id="ARBA00022679"/>
    </source>
</evidence>
<dbReference type="Gene3D" id="3.30.565.10">
    <property type="entry name" value="Histidine kinase-like ATPase, C-terminal domain"/>
    <property type="match status" value="1"/>
</dbReference>
<dbReference type="PANTHER" id="PTHR34220:SF7">
    <property type="entry name" value="SENSOR HISTIDINE KINASE YPDA"/>
    <property type="match status" value="1"/>
</dbReference>
<organism evidence="8 9">
    <name type="scientific">Litchfieldia salsa</name>
    <dbReference type="NCBI Taxonomy" id="930152"/>
    <lineage>
        <taxon>Bacteria</taxon>
        <taxon>Bacillati</taxon>
        <taxon>Bacillota</taxon>
        <taxon>Bacilli</taxon>
        <taxon>Bacillales</taxon>
        <taxon>Bacillaceae</taxon>
        <taxon>Litchfieldia</taxon>
    </lineage>
</organism>
<dbReference type="GO" id="GO:0000155">
    <property type="term" value="F:phosphorelay sensor kinase activity"/>
    <property type="evidence" value="ECO:0007669"/>
    <property type="project" value="InterPro"/>
</dbReference>
<feature type="transmembrane region" description="Helical" evidence="6">
    <location>
        <begin position="300"/>
        <end position="326"/>
    </location>
</feature>
<evidence type="ECO:0000256" key="5">
    <source>
        <dbReference type="ARBA" id="ARBA00023012"/>
    </source>
</evidence>
<keyword evidence="6" id="KW-0812">Transmembrane</keyword>
<evidence type="ECO:0000256" key="4">
    <source>
        <dbReference type="ARBA" id="ARBA00022840"/>
    </source>
</evidence>
<dbReference type="InterPro" id="IPR010559">
    <property type="entry name" value="Sig_transdc_His_kin_internal"/>
</dbReference>
<keyword evidence="3 8" id="KW-0418">Kinase</keyword>
<proteinExistence type="predicted"/>
<evidence type="ECO:0000256" key="2">
    <source>
        <dbReference type="ARBA" id="ARBA00022741"/>
    </source>
</evidence>
<keyword evidence="4" id="KW-0067">ATP-binding</keyword>
<dbReference type="SMART" id="SM00387">
    <property type="entry name" value="HATPase_c"/>
    <property type="match status" value="1"/>
</dbReference>
<keyword evidence="6" id="KW-0472">Membrane</keyword>
<evidence type="ECO:0000259" key="7">
    <source>
        <dbReference type="PROSITE" id="PS50109"/>
    </source>
</evidence>
<dbReference type="GO" id="GO:0005524">
    <property type="term" value="F:ATP binding"/>
    <property type="evidence" value="ECO:0007669"/>
    <property type="project" value="UniProtKB-KW"/>
</dbReference>
<dbReference type="InterPro" id="IPR005467">
    <property type="entry name" value="His_kinase_dom"/>
</dbReference>
<dbReference type="Gene3D" id="6.10.340.10">
    <property type="match status" value="1"/>
</dbReference>
<dbReference type="SUPFAM" id="SSF55874">
    <property type="entry name" value="ATPase domain of HSP90 chaperone/DNA topoisomerase II/histidine kinase"/>
    <property type="match status" value="1"/>
</dbReference>